<dbReference type="SUPFAM" id="SSF51735">
    <property type="entry name" value="NAD(P)-binding Rossmann-fold domains"/>
    <property type="match status" value="1"/>
</dbReference>
<keyword evidence="4" id="KW-1185">Reference proteome</keyword>
<gene>
    <name evidence="3" type="ORF">SAMN05421756_10595</name>
</gene>
<dbReference type="Proteomes" id="UP000198504">
    <property type="component" value="Unassembled WGS sequence"/>
</dbReference>
<evidence type="ECO:0000256" key="1">
    <source>
        <dbReference type="ARBA" id="ARBA00006484"/>
    </source>
</evidence>
<dbReference type="GO" id="GO:0016491">
    <property type="term" value="F:oxidoreductase activity"/>
    <property type="evidence" value="ECO:0007669"/>
    <property type="project" value="UniProtKB-KW"/>
</dbReference>
<dbReference type="PRINTS" id="PR00081">
    <property type="entry name" value="GDHRDH"/>
</dbReference>
<dbReference type="Pfam" id="PF13561">
    <property type="entry name" value="adh_short_C2"/>
    <property type="match status" value="1"/>
</dbReference>
<dbReference type="CDD" id="cd05233">
    <property type="entry name" value="SDR_c"/>
    <property type="match status" value="1"/>
</dbReference>
<dbReference type="InterPro" id="IPR036291">
    <property type="entry name" value="NAD(P)-bd_dom_sf"/>
</dbReference>
<evidence type="ECO:0000313" key="4">
    <source>
        <dbReference type="Proteomes" id="UP000198504"/>
    </source>
</evidence>
<keyword evidence="2" id="KW-0560">Oxidoreductase</keyword>
<proteinExistence type="inferred from homology"/>
<protein>
    <submittedName>
        <fullName evidence="3">NAD(P)-dependent dehydrogenase, short-chain alcohol dehydrogenase family</fullName>
    </submittedName>
</protein>
<dbReference type="PANTHER" id="PTHR24321">
    <property type="entry name" value="DEHYDROGENASES, SHORT CHAIN"/>
    <property type="match status" value="1"/>
</dbReference>
<name>A0A1H9I5P7_9ACTN</name>
<accession>A0A1H9I5P7</accession>
<dbReference type="AlphaFoldDB" id="A0A1H9I5P7"/>
<dbReference type="STRING" id="1036181.SAMN05421756_10595"/>
<dbReference type="InterPro" id="IPR002347">
    <property type="entry name" value="SDR_fam"/>
</dbReference>
<organism evidence="3 4">
    <name type="scientific">Microlunatus flavus</name>
    <dbReference type="NCBI Taxonomy" id="1036181"/>
    <lineage>
        <taxon>Bacteria</taxon>
        <taxon>Bacillati</taxon>
        <taxon>Actinomycetota</taxon>
        <taxon>Actinomycetes</taxon>
        <taxon>Propionibacteriales</taxon>
        <taxon>Propionibacteriaceae</taxon>
        <taxon>Microlunatus</taxon>
    </lineage>
</organism>
<reference evidence="4" key="1">
    <citation type="submission" date="2016-10" db="EMBL/GenBank/DDBJ databases">
        <authorList>
            <person name="Varghese N."/>
            <person name="Submissions S."/>
        </authorList>
    </citation>
    <scope>NUCLEOTIDE SEQUENCE [LARGE SCALE GENOMIC DNA]</scope>
    <source>
        <strain evidence="4">CGMCC 4.6856</strain>
    </source>
</reference>
<comment type="similarity">
    <text evidence="1">Belongs to the short-chain dehydrogenases/reductases (SDR) family.</text>
</comment>
<sequence length="190" mass="19414">MDVTDRASVDALVASLDHLDVLVHVAGGDRAHPSFTEADDEVWADLVDLNLMGFVRTSRAAAPLLLVSGHGPAVVVVGSVNAVVALGSEPYSAAKAGLVSLVANLAVDLAPGVRVNAVLPATIRTRVWDDQPGGAEQLGALYLLDRVGTPDDVAGAVAFLASDDAAWVTGHALPVDGGLLTGGSLRRLLD</sequence>
<dbReference type="Gene3D" id="3.40.50.720">
    <property type="entry name" value="NAD(P)-binding Rossmann-like Domain"/>
    <property type="match status" value="1"/>
</dbReference>
<dbReference type="PANTHER" id="PTHR24321:SF14">
    <property type="entry name" value="SHORT-CHAIN TYPE DEHYDROGENASE_REDUCTASE BLR2146-RELATED"/>
    <property type="match status" value="1"/>
</dbReference>
<dbReference type="EMBL" id="FOFA01000005">
    <property type="protein sequence ID" value="SEQ69887.1"/>
    <property type="molecule type" value="Genomic_DNA"/>
</dbReference>
<evidence type="ECO:0000256" key="2">
    <source>
        <dbReference type="ARBA" id="ARBA00023002"/>
    </source>
</evidence>
<evidence type="ECO:0000313" key="3">
    <source>
        <dbReference type="EMBL" id="SEQ69887.1"/>
    </source>
</evidence>